<name>A0ABU0M899_9HYPH</name>
<evidence type="ECO:0000313" key="1">
    <source>
        <dbReference type="EMBL" id="MDQ0517193.1"/>
    </source>
</evidence>
<organism evidence="1 2">
    <name type="scientific">Kaistia geumhonensis</name>
    <dbReference type="NCBI Taxonomy" id="410839"/>
    <lineage>
        <taxon>Bacteria</taxon>
        <taxon>Pseudomonadati</taxon>
        <taxon>Pseudomonadota</taxon>
        <taxon>Alphaproteobacteria</taxon>
        <taxon>Hyphomicrobiales</taxon>
        <taxon>Kaistiaceae</taxon>
        <taxon>Kaistia</taxon>
    </lineage>
</organism>
<sequence>MSTRTATKTASAYDDDFYAWTQDQAEKLRARRHNEVDWENAAEEIEGLGRSDRRSIGSNLNVVLAHLLKWNYQPDRREGGWVASIIEHRDRLRRILGDSPSLRPYPAEILAVEYVSARRIAAAETELPLRLFPETCPFSVEEVLDPAFPPDLYQDLPE</sequence>
<accession>A0ABU0M899</accession>
<dbReference type="PANTHER" id="PTHR34235">
    <property type="entry name" value="SLR1203 PROTEIN-RELATED"/>
    <property type="match status" value="1"/>
</dbReference>
<keyword evidence="2" id="KW-1185">Reference proteome</keyword>
<gene>
    <name evidence="1" type="ORF">QO015_002806</name>
</gene>
<evidence type="ECO:0000313" key="2">
    <source>
        <dbReference type="Proteomes" id="UP001223743"/>
    </source>
</evidence>
<dbReference type="Proteomes" id="UP001223743">
    <property type="component" value="Unassembled WGS sequence"/>
</dbReference>
<dbReference type="Gene3D" id="1.20.1220.20">
    <property type="entry name" value="Uncharcterised protein PF01724"/>
    <property type="match status" value="1"/>
</dbReference>
<dbReference type="RefSeq" id="WP_266278636.1">
    <property type="nucleotide sequence ID" value="NZ_JAPKNF010000001.1"/>
</dbReference>
<dbReference type="EMBL" id="JAUSWJ010000001">
    <property type="protein sequence ID" value="MDQ0517193.1"/>
    <property type="molecule type" value="Genomic_DNA"/>
</dbReference>
<reference evidence="1 2" key="1">
    <citation type="submission" date="2023-07" db="EMBL/GenBank/DDBJ databases">
        <title>Genomic Encyclopedia of Type Strains, Phase IV (KMG-IV): sequencing the most valuable type-strain genomes for metagenomic binning, comparative biology and taxonomic classification.</title>
        <authorList>
            <person name="Goeker M."/>
        </authorList>
    </citation>
    <scope>NUCLEOTIDE SEQUENCE [LARGE SCALE GENOMIC DNA]</scope>
    <source>
        <strain evidence="1 2">B1-1</strain>
    </source>
</reference>
<comment type="caution">
    <text evidence="1">The sequence shown here is derived from an EMBL/GenBank/DDBJ whole genome shotgun (WGS) entry which is preliminary data.</text>
</comment>
<dbReference type="Pfam" id="PF01724">
    <property type="entry name" value="DUF29"/>
    <property type="match status" value="1"/>
</dbReference>
<proteinExistence type="predicted"/>
<dbReference type="InterPro" id="IPR002636">
    <property type="entry name" value="DUF29"/>
</dbReference>
<evidence type="ECO:0008006" key="3">
    <source>
        <dbReference type="Google" id="ProtNLM"/>
    </source>
</evidence>
<protein>
    <recommendedName>
        <fullName evidence="3">DUF29 domain-containing protein</fullName>
    </recommendedName>
</protein>